<protein>
    <submittedName>
        <fullName evidence="2">Selenium metabolism protein SsnA</fullName>
    </submittedName>
</protein>
<organism evidence="2">
    <name type="scientific">human gut metagenome</name>
    <dbReference type="NCBI Taxonomy" id="408170"/>
    <lineage>
        <taxon>unclassified sequences</taxon>
        <taxon>metagenomes</taxon>
        <taxon>organismal metagenomes</taxon>
    </lineage>
</organism>
<proteinExistence type="predicted"/>
<feature type="region of interest" description="Disordered" evidence="1">
    <location>
        <begin position="1"/>
        <end position="21"/>
    </location>
</feature>
<name>W1YER5_9ZZZZ</name>
<accession>W1YER5</accession>
<reference evidence="2" key="1">
    <citation type="submission" date="2013-12" db="EMBL/GenBank/DDBJ databases">
        <title>A Varibaculum cambriense genome reconstructed from a premature infant gut community with otherwise low bacterial novelty that shifts toward anaerobic metabolism during the third week of life.</title>
        <authorList>
            <person name="Brown C.T."/>
            <person name="Sharon I."/>
            <person name="Thomas B.C."/>
            <person name="Castelle C.J."/>
            <person name="Morowitz M.J."/>
            <person name="Banfield J.F."/>
        </authorList>
    </citation>
    <scope>NUCLEOTIDE SEQUENCE</scope>
</reference>
<dbReference type="EMBL" id="AZMM01005884">
    <property type="protein sequence ID" value="ETJ40215.1"/>
    <property type="molecule type" value="Genomic_DNA"/>
</dbReference>
<evidence type="ECO:0000256" key="1">
    <source>
        <dbReference type="SAM" id="MobiDB-lite"/>
    </source>
</evidence>
<sequence length="50" mass="5363">LFGANGMDVGTTSSDGGPRMIDRKLQGIDKAEVMDEVLATSKGLWKRVNP</sequence>
<comment type="caution">
    <text evidence="2">The sequence shown here is derived from an EMBL/GenBank/DDBJ whole genome shotgun (WGS) entry which is preliminary data.</text>
</comment>
<gene>
    <name evidence="2" type="ORF">Q604_UNBC05884G0001</name>
</gene>
<evidence type="ECO:0000313" key="2">
    <source>
        <dbReference type="EMBL" id="ETJ40215.1"/>
    </source>
</evidence>
<dbReference type="AlphaFoldDB" id="W1YER5"/>
<feature type="non-terminal residue" evidence="2">
    <location>
        <position position="1"/>
    </location>
</feature>